<feature type="signal peptide" evidence="2">
    <location>
        <begin position="1"/>
        <end position="24"/>
    </location>
</feature>
<organism evidence="3 4">
    <name type="scientific">Candidatus Aquicultor primus</name>
    <dbReference type="NCBI Taxonomy" id="1797195"/>
    <lineage>
        <taxon>Bacteria</taxon>
        <taxon>Bacillati</taxon>
        <taxon>Actinomycetota</taxon>
        <taxon>Candidatus Aquicultoria</taxon>
        <taxon>Candidatus Aquicultorales</taxon>
        <taxon>Candidatus Aquicultoraceae</taxon>
        <taxon>Candidatus Aquicultor</taxon>
    </lineage>
</organism>
<name>A0A1F2UM52_9ACTN</name>
<feature type="chain" id="PRO_5039450688" evidence="2">
    <location>
        <begin position="25"/>
        <end position="129"/>
    </location>
</feature>
<dbReference type="EMBL" id="MELI01000104">
    <property type="protein sequence ID" value="OFW32126.1"/>
    <property type="molecule type" value="Genomic_DNA"/>
</dbReference>
<evidence type="ECO:0000313" key="4">
    <source>
        <dbReference type="Proteomes" id="UP000178086"/>
    </source>
</evidence>
<dbReference type="Proteomes" id="UP000178086">
    <property type="component" value="Unassembled WGS sequence"/>
</dbReference>
<gene>
    <name evidence="3" type="ORF">A2074_04525</name>
</gene>
<feature type="region of interest" description="Disordered" evidence="1">
    <location>
        <begin position="109"/>
        <end position="129"/>
    </location>
</feature>
<comment type="caution">
    <text evidence="3">The sequence shown here is derived from an EMBL/GenBank/DDBJ whole genome shotgun (WGS) entry which is preliminary data.</text>
</comment>
<proteinExistence type="predicted"/>
<accession>A0A1F2UM52</accession>
<sequence>MLRLFLKPAIVLIVVLSLFPQVSAEFQEEQQGVQAAYEKAVKAYDRVTNVYGETKEDIEVIQTRVTETKEDIDKSVAFAKQAQAEASKYSEELKTLADDAKSVVGTVRAEMDDDSGDKAGVQVSSTPAK</sequence>
<reference evidence="3 4" key="1">
    <citation type="journal article" date="2016" name="Nat. Commun.">
        <title>Thousands of microbial genomes shed light on interconnected biogeochemical processes in an aquifer system.</title>
        <authorList>
            <person name="Anantharaman K."/>
            <person name="Brown C.T."/>
            <person name="Hug L.A."/>
            <person name="Sharon I."/>
            <person name="Castelle C.J."/>
            <person name="Probst A.J."/>
            <person name="Thomas B.C."/>
            <person name="Singh A."/>
            <person name="Wilkins M.J."/>
            <person name="Karaoz U."/>
            <person name="Brodie E.L."/>
            <person name="Williams K.H."/>
            <person name="Hubbard S.S."/>
            <person name="Banfield J.F."/>
        </authorList>
    </citation>
    <scope>NUCLEOTIDE SEQUENCE [LARGE SCALE GENOMIC DNA]</scope>
</reference>
<keyword evidence="2" id="KW-0732">Signal</keyword>
<evidence type="ECO:0000313" key="3">
    <source>
        <dbReference type="EMBL" id="OFW32126.1"/>
    </source>
</evidence>
<protein>
    <submittedName>
        <fullName evidence="3">Uncharacterized protein</fullName>
    </submittedName>
</protein>
<dbReference type="AlphaFoldDB" id="A0A1F2UM52"/>
<evidence type="ECO:0000256" key="1">
    <source>
        <dbReference type="SAM" id="MobiDB-lite"/>
    </source>
</evidence>
<evidence type="ECO:0000256" key="2">
    <source>
        <dbReference type="SAM" id="SignalP"/>
    </source>
</evidence>